<gene>
    <name evidence="1" type="ORF">AFUS01_LOCUS12861</name>
</gene>
<organism evidence="1 2">
    <name type="scientific">Allacma fusca</name>
    <dbReference type="NCBI Taxonomy" id="39272"/>
    <lineage>
        <taxon>Eukaryota</taxon>
        <taxon>Metazoa</taxon>
        <taxon>Ecdysozoa</taxon>
        <taxon>Arthropoda</taxon>
        <taxon>Hexapoda</taxon>
        <taxon>Collembola</taxon>
        <taxon>Symphypleona</taxon>
        <taxon>Sminthuridae</taxon>
        <taxon>Allacma</taxon>
    </lineage>
</organism>
<reference evidence="1" key="1">
    <citation type="submission" date="2021-06" db="EMBL/GenBank/DDBJ databases">
        <authorList>
            <person name="Hodson N. C."/>
            <person name="Mongue J. A."/>
            <person name="Jaron S. K."/>
        </authorList>
    </citation>
    <scope>NUCLEOTIDE SEQUENCE</scope>
</reference>
<protein>
    <submittedName>
        <fullName evidence="1">Uncharacterized protein</fullName>
    </submittedName>
</protein>
<sequence>MSYVMLQRSAWDPSSTCAMDMKKYTHRILESSKDTAKILTIPAAKDLDFYFPAKFQMKSVQIIQLEDDSHGLEYKPVHWNKKEVQRGDLSLQESEYHYFPKGSNVNSLFPSLEGLEIKFELLKRDLLRFFPLDIFGPQVFGKSLKKLKIHGTSPDCFQYLVTLFPYITHLEMESTLTHFNMVFPIIAKSWLLMENLSVFIDSAKGFHCDSKGCNLDSVLAGIPETVCSELNRGSKSRKKISQEEIAKLQKAEVSLLNIEKLQQLQFVVEGLDFFCGICYKNHVPNFITGVTAEYALKQLPGLAVTVRMSKGLNAFDELKSALEPVADYIQLDNKYVPPELPFL</sequence>
<dbReference type="Proteomes" id="UP000708208">
    <property type="component" value="Unassembled WGS sequence"/>
</dbReference>
<proteinExistence type="predicted"/>
<dbReference type="AlphaFoldDB" id="A0A8J2NYK4"/>
<comment type="caution">
    <text evidence="1">The sequence shown here is derived from an EMBL/GenBank/DDBJ whole genome shotgun (WGS) entry which is preliminary data.</text>
</comment>
<evidence type="ECO:0000313" key="2">
    <source>
        <dbReference type="Proteomes" id="UP000708208"/>
    </source>
</evidence>
<keyword evidence="2" id="KW-1185">Reference proteome</keyword>
<name>A0A8J2NYK4_9HEXA</name>
<dbReference type="EMBL" id="CAJVCH010102677">
    <property type="protein sequence ID" value="CAG7723798.1"/>
    <property type="molecule type" value="Genomic_DNA"/>
</dbReference>
<accession>A0A8J2NYK4</accession>
<evidence type="ECO:0000313" key="1">
    <source>
        <dbReference type="EMBL" id="CAG7723798.1"/>
    </source>
</evidence>